<proteinExistence type="predicted"/>
<accession>A0A6B0XYR7</accession>
<dbReference type="AlphaFoldDB" id="A0A6B0XYR7"/>
<name>A0A6B0XYR7_9RHOB</name>
<gene>
    <name evidence="1" type="ORF">F4Y60_04495</name>
</gene>
<protein>
    <submittedName>
        <fullName evidence="1">Uncharacterized protein</fullName>
    </submittedName>
</protein>
<sequence length="140" mass="14738">MPTTPTMARITSILSADRPRLAKATVVVTPRSPARGDNAYGNVARRPWIGTSSLTTVVQVASSHLQANRNAAIAKRNVASDALKCSPRMPRTAGASAEVAAACNDLNLASRRMVRCAPQTAKTVAALLASCPDRKSRGRT</sequence>
<organism evidence="1">
    <name type="scientific">Boseongicola sp. SB0664_bin_43</name>
    <dbReference type="NCBI Taxonomy" id="2604844"/>
    <lineage>
        <taxon>Bacteria</taxon>
        <taxon>Pseudomonadati</taxon>
        <taxon>Pseudomonadota</taxon>
        <taxon>Alphaproteobacteria</taxon>
        <taxon>Rhodobacterales</taxon>
        <taxon>Paracoccaceae</taxon>
        <taxon>Boseongicola</taxon>
    </lineage>
</organism>
<evidence type="ECO:0000313" key="1">
    <source>
        <dbReference type="EMBL" id="MXY33345.1"/>
    </source>
</evidence>
<reference evidence="1" key="1">
    <citation type="submission" date="2019-09" db="EMBL/GenBank/DDBJ databases">
        <title>Characterisation of the sponge microbiome using genome-centric metagenomics.</title>
        <authorList>
            <person name="Engelberts J.P."/>
            <person name="Robbins S.J."/>
            <person name="De Goeij J.M."/>
            <person name="Aranda M."/>
            <person name="Bell S.C."/>
            <person name="Webster N.S."/>
        </authorList>
    </citation>
    <scope>NUCLEOTIDE SEQUENCE</scope>
    <source>
        <strain evidence="1">SB0664_bin_43</strain>
    </source>
</reference>
<comment type="caution">
    <text evidence="1">The sequence shown here is derived from an EMBL/GenBank/DDBJ whole genome shotgun (WGS) entry which is preliminary data.</text>
</comment>
<dbReference type="EMBL" id="VXRY01000178">
    <property type="protein sequence ID" value="MXY33345.1"/>
    <property type="molecule type" value="Genomic_DNA"/>
</dbReference>